<dbReference type="InterPro" id="IPR029479">
    <property type="entry name" value="Nitroreductase"/>
</dbReference>
<evidence type="ECO:0000313" key="5">
    <source>
        <dbReference type="EMBL" id="SFQ37594.1"/>
    </source>
</evidence>
<organism evidence="5 6">
    <name type="scientific">Actinomadura madurae</name>
    <dbReference type="NCBI Taxonomy" id="1993"/>
    <lineage>
        <taxon>Bacteria</taxon>
        <taxon>Bacillati</taxon>
        <taxon>Actinomycetota</taxon>
        <taxon>Actinomycetes</taxon>
        <taxon>Streptosporangiales</taxon>
        <taxon>Thermomonosporaceae</taxon>
        <taxon>Actinomadura</taxon>
    </lineage>
</organism>
<protein>
    <submittedName>
        <fullName evidence="5">Nitroreductase</fullName>
    </submittedName>
</protein>
<accession>A0A1I5Y0B3</accession>
<dbReference type="Gene3D" id="3.40.109.10">
    <property type="entry name" value="NADH Oxidase"/>
    <property type="match status" value="1"/>
</dbReference>
<dbReference type="EMBL" id="FOVH01000029">
    <property type="protein sequence ID" value="SFQ37594.1"/>
    <property type="molecule type" value="Genomic_DNA"/>
</dbReference>
<dbReference type="PANTHER" id="PTHR43673:SF10">
    <property type="entry name" value="NADH DEHYDROGENASE_NAD(P)H NITROREDUCTASE XCC3605-RELATED"/>
    <property type="match status" value="1"/>
</dbReference>
<evidence type="ECO:0000256" key="3">
    <source>
        <dbReference type="SAM" id="MobiDB-lite"/>
    </source>
</evidence>
<name>A0A1I5Y0B3_9ACTN</name>
<dbReference type="CDD" id="cd02062">
    <property type="entry name" value="Nitro_FMN_reductase"/>
    <property type="match status" value="1"/>
</dbReference>
<dbReference type="InterPro" id="IPR000415">
    <property type="entry name" value="Nitroreductase-like"/>
</dbReference>
<keyword evidence="2" id="KW-0560">Oxidoreductase</keyword>
<proteinExistence type="inferred from homology"/>
<dbReference type="AlphaFoldDB" id="A0A1I5Y0B3"/>
<feature type="region of interest" description="Disordered" evidence="3">
    <location>
        <begin position="1"/>
        <end position="27"/>
    </location>
</feature>
<dbReference type="GO" id="GO:0016491">
    <property type="term" value="F:oxidoreductase activity"/>
    <property type="evidence" value="ECO:0007669"/>
    <property type="project" value="UniProtKB-KW"/>
</dbReference>
<feature type="domain" description="Nitroreductase" evidence="4">
    <location>
        <begin position="32"/>
        <end position="201"/>
    </location>
</feature>
<dbReference type="Proteomes" id="UP000183413">
    <property type="component" value="Unassembled WGS sequence"/>
</dbReference>
<evidence type="ECO:0000256" key="2">
    <source>
        <dbReference type="ARBA" id="ARBA00023002"/>
    </source>
</evidence>
<keyword evidence="6" id="KW-1185">Reference proteome</keyword>
<reference evidence="5 6" key="1">
    <citation type="submission" date="2016-10" db="EMBL/GenBank/DDBJ databases">
        <authorList>
            <person name="de Groot N.N."/>
        </authorList>
    </citation>
    <scope>NUCLEOTIDE SEQUENCE [LARGE SCALE GENOMIC DNA]</scope>
    <source>
        <strain evidence="5 6">DSM 43067</strain>
    </source>
</reference>
<dbReference type="InParanoid" id="A0A1I5Y0B3"/>
<dbReference type="eggNOG" id="COG0778">
    <property type="taxonomic scope" value="Bacteria"/>
</dbReference>
<dbReference type="PANTHER" id="PTHR43673">
    <property type="entry name" value="NAD(P)H NITROREDUCTASE YDGI-RELATED"/>
    <property type="match status" value="1"/>
</dbReference>
<sequence>MSEVPGAGRPRAARHDEGMTTLPLSPDELLTTTRTVRKRLDLERPVPMELVRECLEVALQAPSGSNRQGWQWVVVTDAGKRAEIGEYYRRSFSAYAQGGGSAAGLYKDDPERAEVQRRVGDSAAYLGERMGDVPVLVIPCLRLPGGEFPDGNQAGLWGSLLPAAWNYCLAARARGLGTAWTSLHLVYEREVAELLGLPEDVRQGALIPTAYYTGETFRPASRVPLDEILHVDGW</sequence>
<dbReference type="Pfam" id="PF00881">
    <property type="entry name" value="Nitroreductase"/>
    <property type="match status" value="1"/>
</dbReference>
<dbReference type="SUPFAM" id="SSF55469">
    <property type="entry name" value="FMN-dependent nitroreductase-like"/>
    <property type="match status" value="1"/>
</dbReference>
<evidence type="ECO:0000256" key="1">
    <source>
        <dbReference type="ARBA" id="ARBA00007118"/>
    </source>
</evidence>
<comment type="similarity">
    <text evidence="1">Belongs to the nitroreductase family.</text>
</comment>
<gene>
    <name evidence="5" type="ORF">SAMN04489713_12913</name>
</gene>
<evidence type="ECO:0000313" key="6">
    <source>
        <dbReference type="Proteomes" id="UP000183413"/>
    </source>
</evidence>
<evidence type="ECO:0000259" key="4">
    <source>
        <dbReference type="Pfam" id="PF00881"/>
    </source>
</evidence>
<dbReference type="STRING" id="1993.SAMN04489713_12913"/>